<dbReference type="InterPro" id="IPR001611">
    <property type="entry name" value="Leu-rich_rpt"/>
</dbReference>
<gene>
    <name evidence="1" type="ORF">F3Y22_tig00110019pilonHSYRG00005</name>
</gene>
<name>A0A6A3BSX4_HIBSY</name>
<dbReference type="GO" id="GO:0031146">
    <property type="term" value="P:SCF-dependent proteasomal ubiquitin-dependent protein catabolic process"/>
    <property type="evidence" value="ECO:0007669"/>
    <property type="project" value="TreeGrafter"/>
</dbReference>
<dbReference type="PANTHER" id="PTHR13318">
    <property type="entry name" value="PARTNER OF PAIRED, ISOFORM B-RELATED"/>
    <property type="match status" value="1"/>
</dbReference>
<dbReference type="Pfam" id="PF13516">
    <property type="entry name" value="LRR_6"/>
    <property type="match status" value="1"/>
</dbReference>
<dbReference type="EMBL" id="VEPZ02000816">
    <property type="protein sequence ID" value="KAE8718092.1"/>
    <property type="molecule type" value="Genomic_DNA"/>
</dbReference>
<dbReference type="InterPro" id="IPR032675">
    <property type="entry name" value="LRR_dom_sf"/>
</dbReference>
<evidence type="ECO:0000313" key="1">
    <source>
        <dbReference type="EMBL" id="KAE8718092.1"/>
    </source>
</evidence>
<dbReference type="PANTHER" id="PTHR13318:SF182">
    <property type="entry name" value="F-BOX_LRR-REPEAT PROTEIN 14"/>
    <property type="match status" value="1"/>
</dbReference>
<sequence length="195" mass="21814">MQELSLVNCIISPGRGLACVLGKFRNLEKIRLDMRVGVRNSDISLKVIALNCPMLETVRISFSDGEFPSFSSFTLNGILSLIQNCLVRELALDHVYSFTDIGMEALCSAQHLETLELVRCQEISDEGLQLVSRFPRIRVLRLSKCLGITDDGFKTLVGSYKLDLLAVEDSPQTSERAIYGAARSILFRRDLSCMY</sequence>
<organism evidence="1 2">
    <name type="scientific">Hibiscus syriacus</name>
    <name type="common">Rose of Sharon</name>
    <dbReference type="NCBI Taxonomy" id="106335"/>
    <lineage>
        <taxon>Eukaryota</taxon>
        <taxon>Viridiplantae</taxon>
        <taxon>Streptophyta</taxon>
        <taxon>Embryophyta</taxon>
        <taxon>Tracheophyta</taxon>
        <taxon>Spermatophyta</taxon>
        <taxon>Magnoliopsida</taxon>
        <taxon>eudicotyledons</taxon>
        <taxon>Gunneridae</taxon>
        <taxon>Pentapetalae</taxon>
        <taxon>rosids</taxon>
        <taxon>malvids</taxon>
        <taxon>Malvales</taxon>
        <taxon>Malvaceae</taxon>
        <taxon>Malvoideae</taxon>
        <taxon>Hibiscus</taxon>
    </lineage>
</organism>
<protein>
    <submittedName>
        <fullName evidence="1">F-box/LRR-repeat protein 14</fullName>
    </submittedName>
</protein>
<dbReference type="Proteomes" id="UP000436088">
    <property type="component" value="Unassembled WGS sequence"/>
</dbReference>
<dbReference type="OrthoDB" id="550575at2759"/>
<dbReference type="Gene3D" id="3.80.10.10">
    <property type="entry name" value="Ribonuclease Inhibitor"/>
    <property type="match status" value="1"/>
</dbReference>
<reference evidence="1" key="1">
    <citation type="submission" date="2019-09" db="EMBL/GenBank/DDBJ databases">
        <title>Draft genome information of white flower Hibiscus syriacus.</title>
        <authorList>
            <person name="Kim Y.-M."/>
        </authorList>
    </citation>
    <scope>NUCLEOTIDE SEQUENCE [LARGE SCALE GENOMIC DNA]</scope>
    <source>
        <strain evidence="1">YM2019G1</strain>
    </source>
</reference>
<dbReference type="AlphaFoldDB" id="A0A6A3BSX4"/>
<dbReference type="SMART" id="SM00367">
    <property type="entry name" value="LRR_CC"/>
    <property type="match status" value="2"/>
</dbReference>
<dbReference type="InterPro" id="IPR006553">
    <property type="entry name" value="Leu-rich_rpt_Cys-con_subtyp"/>
</dbReference>
<comment type="caution">
    <text evidence="1">The sequence shown here is derived from an EMBL/GenBank/DDBJ whole genome shotgun (WGS) entry which is preliminary data.</text>
</comment>
<accession>A0A6A3BSX4</accession>
<dbReference type="SUPFAM" id="SSF52047">
    <property type="entry name" value="RNI-like"/>
    <property type="match status" value="1"/>
</dbReference>
<proteinExistence type="predicted"/>
<evidence type="ECO:0000313" key="2">
    <source>
        <dbReference type="Proteomes" id="UP000436088"/>
    </source>
</evidence>
<keyword evidence="2" id="KW-1185">Reference proteome</keyword>
<dbReference type="GO" id="GO:0019005">
    <property type="term" value="C:SCF ubiquitin ligase complex"/>
    <property type="evidence" value="ECO:0007669"/>
    <property type="project" value="TreeGrafter"/>
</dbReference>